<dbReference type="InterPro" id="IPR005225">
    <property type="entry name" value="Small_GTP-bd"/>
</dbReference>
<dbReference type="Pfam" id="PF01926">
    <property type="entry name" value="MMR_HSR1"/>
    <property type="match status" value="2"/>
</dbReference>
<dbReference type="PANTHER" id="PTHR43834">
    <property type="entry name" value="GTPASE DER"/>
    <property type="match status" value="1"/>
</dbReference>
<proteinExistence type="inferred from homology"/>
<evidence type="ECO:0000313" key="12">
    <source>
        <dbReference type="EMBL" id="AKC70384.1"/>
    </source>
</evidence>
<evidence type="ECO:0000256" key="2">
    <source>
        <dbReference type="ARBA" id="ARBA00020953"/>
    </source>
</evidence>
<dbReference type="HAMAP" id="MF_00195">
    <property type="entry name" value="GTPase_Der"/>
    <property type="match status" value="1"/>
</dbReference>
<dbReference type="InterPro" id="IPR016484">
    <property type="entry name" value="GTPase_Der"/>
</dbReference>
<dbReference type="KEGG" id="pox:MB84_14180"/>
<feature type="binding site" evidence="8">
    <location>
        <begin position="119"/>
        <end position="122"/>
    </location>
    <ligand>
        <name>GTP</name>
        <dbReference type="ChEBI" id="CHEBI:37565"/>
        <label>1</label>
    </ligand>
</feature>
<keyword evidence="6 8" id="KW-0342">GTP-binding</keyword>
<dbReference type="PROSITE" id="PS51712">
    <property type="entry name" value="G_ENGA"/>
    <property type="match status" value="2"/>
</dbReference>
<evidence type="ECO:0000256" key="8">
    <source>
        <dbReference type="HAMAP-Rule" id="MF_00195"/>
    </source>
</evidence>
<evidence type="ECO:0000256" key="9">
    <source>
        <dbReference type="PROSITE-ProRule" id="PRU01049"/>
    </source>
</evidence>
<evidence type="ECO:0000256" key="6">
    <source>
        <dbReference type="ARBA" id="ARBA00023134"/>
    </source>
</evidence>
<feature type="binding site" evidence="8">
    <location>
        <begin position="298"/>
        <end position="301"/>
    </location>
    <ligand>
        <name>GTP</name>
        <dbReference type="ChEBI" id="CHEBI:37565"/>
        <label>2</label>
    </ligand>
</feature>
<dbReference type="CDD" id="cd01895">
    <property type="entry name" value="EngA2"/>
    <property type="match status" value="1"/>
</dbReference>
<feature type="binding site" evidence="8">
    <location>
        <begin position="233"/>
        <end position="237"/>
    </location>
    <ligand>
        <name>GTP</name>
        <dbReference type="ChEBI" id="CHEBI:37565"/>
        <label>2</label>
    </ligand>
</feature>
<dbReference type="SUPFAM" id="SSF52540">
    <property type="entry name" value="P-loop containing nucleoside triphosphate hydrolases"/>
    <property type="match status" value="2"/>
</dbReference>
<dbReference type="PATRIC" id="fig|573737.6.peg.3749"/>
<dbReference type="EMBL" id="CP011253">
    <property type="protein sequence ID" value="AKC70384.1"/>
    <property type="molecule type" value="Genomic_DNA"/>
</dbReference>
<feature type="binding site" evidence="8">
    <location>
        <begin position="9"/>
        <end position="16"/>
    </location>
    <ligand>
        <name>GTP</name>
        <dbReference type="ChEBI" id="CHEBI:37565"/>
        <label>1</label>
    </ligand>
</feature>
<dbReference type="InterPro" id="IPR015946">
    <property type="entry name" value="KH_dom-like_a/b"/>
</dbReference>
<organism evidence="12 13">
    <name type="scientific">Pandoraea oxalativorans</name>
    <dbReference type="NCBI Taxonomy" id="573737"/>
    <lineage>
        <taxon>Bacteria</taxon>
        <taxon>Pseudomonadati</taxon>
        <taxon>Pseudomonadota</taxon>
        <taxon>Betaproteobacteria</taxon>
        <taxon>Burkholderiales</taxon>
        <taxon>Burkholderiaceae</taxon>
        <taxon>Pandoraea</taxon>
    </lineage>
</organism>
<dbReference type="PRINTS" id="PR00326">
    <property type="entry name" value="GTP1OBG"/>
</dbReference>
<feature type="domain" description="EngA-type G" evidence="11">
    <location>
        <begin position="180"/>
        <end position="353"/>
    </location>
</feature>
<evidence type="ECO:0000313" key="13">
    <source>
        <dbReference type="Proteomes" id="UP000035050"/>
    </source>
</evidence>
<keyword evidence="4 10" id="KW-0677">Repeat</keyword>
<dbReference type="RefSeq" id="WP_046291604.1">
    <property type="nucleotide sequence ID" value="NZ_CP011253.3"/>
</dbReference>
<feature type="binding site" evidence="8">
    <location>
        <begin position="56"/>
        <end position="60"/>
    </location>
    <ligand>
        <name>GTP</name>
        <dbReference type="ChEBI" id="CHEBI:37565"/>
        <label>1</label>
    </ligand>
</feature>
<dbReference type="GO" id="GO:0042254">
    <property type="term" value="P:ribosome biogenesis"/>
    <property type="evidence" value="ECO:0007669"/>
    <property type="project" value="UniProtKB-KW"/>
</dbReference>
<reference evidence="12" key="1">
    <citation type="submission" date="2016-06" db="EMBL/GenBank/DDBJ databases">
        <title>Pandoraea oxalativorans DSM 23570 Genome Sequencing.</title>
        <authorList>
            <person name="Ee R."/>
            <person name="Lim Y.-L."/>
            <person name="Yong D."/>
            <person name="Yin W.-F."/>
            <person name="Chan K.-G."/>
        </authorList>
    </citation>
    <scope>NUCLEOTIDE SEQUENCE</scope>
    <source>
        <strain evidence="12">DSM 23570</strain>
    </source>
</reference>
<dbReference type="GO" id="GO:0005525">
    <property type="term" value="F:GTP binding"/>
    <property type="evidence" value="ECO:0007669"/>
    <property type="project" value="UniProtKB-UniRule"/>
</dbReference>
<comment type="subunit">
    <text evidence="8">Associates with the 50S ribosomal subunit.</text>
</comment>
<keyword evidence="5 8" id="KW-0547">Nucleotide-binding</keyword>
<evidence type="ECO:0000256" key="5">
    <source>
        <dbReference type="ARBA" id="ARBA00022741"/>
    </source>
</evidence>
<dbReference type="PANTHER" id="PTHR43834:SF6">
    <property type="entry name" value="GTPASE DER"/>
    <property type="match status" value="1"/>
</dbReference>
<keyword evidence="13" id="KW-1185">Reference proteome</keyword>
<protein>
    <recommendedName>
        <fullName evidence="2 8">GTPase Der</fullName>
    </recommendedName>
    <alternativeName>
        <fullName evidence="7 8">GTP-binding protein EngA</fullName>
    </alternativeName>
</protein>
<dbReference type="NCBIfam" id="TIGR00231">
    <property type="entry name" value="small_GTP"/>
    <property type="match status" value="2"/>
</dbReference>
<name>A0A0E3U6X9_9BURK</name>
<dbReference type="GO" id="GO:0043022">
    <property type="term" value="F:ribosome binding"/>
    <property type="evidence" value="ECO:0007669"/>
    <property type="project" value="TreeGrafter"/>
</dbReference>
<dbReference type="HOGENOM" id="CLU_016077_6_2_4"/>
<sequence length="445" mass="49310">MKPVIALVGRPNVGKSTLFNRLTRSRDALVADMPGLTRDRHYGEGRVGEHPYLVIDTGGFEPVAKEGIFHEMAKQTRQAVVEADVVIYIVDGRQGLTPQDQIIADYLRKTGRKIMLVVNKAEGMKYSAVANDFYELGLGDPLAISAAHGDGVKEVIDEAIAPFYANPDENEDDDKHDGRVKIAIVGRPNVGKSTLVNTLLGEERVIAFDMPGTTRDSIHIDFERQGKNYTLIDTAGLRRRGKVFEAIEKFSVVKTLQSIADANVVILMLDARQDISDQDAHIAGFILESGRAVVVGVNKWDGLDEYTRDQAKQKLERKLKFLGFANFHFISAAKATGIGPLMRSVDEAFAAAMTKLPTPKLTKALIEAVEHQQPRRAGFSRPKLRYAHQGGSNPPIIVIHGNSLDGVTDSYRRYLENRFRETFKLKGTPLRIEFRNSANPYAKGE</sequence>
<accession>A0A0E3U6X9</accession>
<dbReference type="CDD" id="cd01894">
    <property type="entry name" value="EngA1"/>
    <property type="match status" value="1"/>
</dbReference>
<dbReference type="Gene3D" id="3.40.50.300">
    <property type="entry name" value="P-loop containing nucleotide triphosphate hydrolases"/>
    <property type="match status" value="2"/>
</dbReference>
<dbReference type="FunFam" id="3.30.300.20:FF:000004">
    <property type="entry name" value="GTPase Der"/>
    <property type="match status" value="1"/>
</dbReference>
<dbReference type="Gene3D" id="3.30.300.20">
    <property type="match status" value="1"/>
</dbReference>
<dbReference type="PIRSF" id="PIRSF006485">
    <property type="entry name" value="GTP-binding_EngA"/>
    <property type="match status" value="1"/>
</dbReference>
<evidence type="ECO:0000256" key="1">
    <source>
        <dbReference type="ARBA" id="ARBA00008279"/>
    </source>
</evidence>
<feature type="binding site" evidence="8">
    <location>
        <begin position="186"/>
        <end position="193"/>
    </location>
    <ligand>
        <name>GTP</name>
        <dbReference type="ChEBI" id="CHEBI:37565"/>
        <label>2</label>
    </ligand>
</feature>
<dbReference type="AlphaFoldDB" id="A0A0E3U6X9"/>
<dbReference type="InterPro" id="IPR031166">
    <property type="entry name" value="G_ENGA"/>
</dbReference>
<evidence type="ECO:0000256" key="3">
    <source>
        <dbReference type="ARBA" id="ARBA00022517"/>
    </source>
</evidence>
<dbReference type="Proteomes" id="UP000035050">
    <property type="component" value="Chromosome"/>
</dbReference>
<dbReference type="FunFam" id="3.40.50.300:FF:000057">
    <property type="entry name" value="GTPase Der"/>
    <property type="match status" value="1"/>
</dbReference>
<dbReference type="OrthoDB" id="9805918at2"/>
<feature type="domain" description="EngA-type G" evidence="11">
    <location>
        <begin position="3"/>
        <end position="167"/>
    </location>
</feature>
<comment type="similarity">
    <text evidence="1 8 9 10">Belongs to the TRAFAC class TrmE-Era-EngA-EngB-Septin-like GTPase superfamily. EngA (Der) GTPase family.</text>
</comment>
<dbReference type="InterPro" id="IPR027417">
    <property type="entry name" value="P-loop_NTPase"/>
</dbReference>
<dbReference type="InterPro" id="IPR006073">
    <property type="entry name" value="GTP-bd"/>
</dbReference>
<dbReference type="InterPro" id="IPR032859">
    <property type="entry name" value="KH_dom-like"/>
</dbReference>
<comment type="function">
    <text evidence="8 10">GTPase that plays an essential role in the late steps of ribosome biogenesis.</text>
</comment>
<gene>
    <name evidence="8" type="primary">der</name>
    <name evidence="12" type="ORF">MB84_14180</name>
</gene>
<dbReference type="Pfam" id="PF14714">
    <property type="entry name" value="KH_dom-like"/>
    <property type="match status" value="1"/>
</dbReference>
<evidence type="ECO:0000256" key="7">
    <source>
        <dbReference type="ARBA" id="ARBA00032345"/>
    </source>
</evidence>
<evidence type="ECO:0000259" key="11">
    <source>
        <dbReference type="PROSITE" id="PS51712"/>
    </source>
</evidence>
<evidence type="ECO:0000256" key="10">
    <source>
        <dbReference type="RuleBase" id="RU004481"/>
    </source>
</evidence>
<keyword evidence="3 8" id="KW-0690">Ribosome biogenesis</keyword>
<dbReference type="NCBIfam" id="TIGR03594">
    <property type="entry name" value="GTPase_EngA"/>
    <property type="match status" value="1"/>
</dbReference>
<evidence type="ECO:0000256" key="4">
    <source>
        <dbReference type="ARBA" id="ARBA00022737"/>
    </source>
</evidence>
<dbReference type="FunFam" id="3.40.50.300:FF:000040">
    <property type="entry name" value="GTPase Der"/>
    <property type="match status" value="1"/>
</dbReference>